<sequence>MSLTTIKMRRPAQGELKDIASAFRRKYNETFAEFLTETWLEGTDLTVCQMLYERFYFRNSSYATVIILLSEQDGEQRVLINGCGGGDGLFNISLGANNSFAYKTKDYFQAQGFEVLSEERRR</sequence>
<organism evidence="1 2">
    <name type="scientific">Hornefia porci</name>
    <dbReference type="NCBI Taxonomy" id="2652292"/>
    <lineage>
        <taxon>Bacteria</taxon>
        <taxon>Bacillati</taxon>
        <taxon>Bacillota</taxon>
        <taxon>Clostridia</taxon>
        <taxon>Peptostreptococcales</taxon>
        <taxon>Anaerovoracaceae</taxon>
        <taxon>Hornefia</taxon>
    </lineage>
</organism>
<evidence type="ECO:0000313" key="1">
    <source>
        <dbReference type="EMBL" id="OLR56001.1"/>
    </source>
</evidence>
<dbReference type="InterPro" id="IPR046117">
    <property type="entry name" value="DUF6054"/>
</dbReference>
<proteinExistence type="predicted"/>
<dbReference type="OrthoDB" id="4774735at2"/>
<evidence type="ECO:0000313" key="2">
    <source>
        <dbReference type="Proteomes" id="UP000187404"/>
    </source>
</evidence>
<accession>A0A1Q9JIN5</accession>
<reference evidence="1 2" key="1">
    <citation type="journal article" date="2016" name="Appl. Environ. Microbiol.">
        <title>Function and Phylogeny of Bacterial Butyryl Coenzyme A:Acetate Transferases and Their Diversity in the Proximal Colon of Swine.</title>
        <authorList>
            <person name="Trachsel J."/>
            <person name="Bayles D.O."/>
            <person name="Looft T."/>
            <person name="Levine U.Y."/>
            <person name="Allen H.K."/>
        </authorList>
    </citation>
    <scope>NUCLEOTIDE SEQUENCE [LARGE SCALE GENOMIC DNA]</scope>
    <source>
        <strain evidence="1 2">68-3-10</strain>
    </source>
</reference>
<gene>
    <name evidence="1" type="ORF">BHK98_07970</name>
</gene>
<protein>
    <submittedName>
        <fullName evidence="1">Uncharacterized protein</fullName>
    </submittedName>
</protein>
<dbReference type="Proteomes" id="UP000187404">
    <property type="component" value="Unassembled WGS sequence"/>
</dbReference>
<comment type="caution">
    <text evidence="1">The sequence shown here is derived from an EMBL/GenBank/DDBJ whole genome shotgun (WGS) entry which is preliminary data.</text>
</comment>
<dbReference type="AlphaFoldDB" id="A0A1Q9JIN5"/>
<dbReference type="EMBL" id="MJIE01000001">
    <property type="protein sequence ID" value="OLR56001.1"/>
    <property type="molecule type" value="Genomic_DNA"/>
</dbReference>
<name>A0A1Q9JIN5_9FIRM</name>
<dbReference type="Pfam" id="PF19524">
    <property type="entry name" value="DUF6054"/>
    <property type="match status" value="1"/>
</dbReference>
<dbReference type="RefSeq" id="WP_075713190.1">
    <property type="nucleotide sequence ID" value="NZ_MJIE01000001.1"/>
</dbReference>
<keyword evidence="2" id="KW-1185">Reference proteome</keyword>